<gene>
    <name evidence="2" type="ORF">IOE58_07925</name>
</gene>
<proteinExistence type="predicted"/>
<reference evidence="2 3" key="1">
    <citation type="submission" date="2020-10" db="EMBL/GenBank/DDBJ databases">
        <title>Draft genome and description of Brachybacterium epidermidis sp nov.</title>
        <authorList>
            <person name="Boxberger M."/>
            <person name="La Scola B."/>
        </authorList>
    </citation>
    <scope>NUCLEOTIDE SEQUENCE [LARGE SCALE GENOMIC DNA]</scope>
    <source>
        <strain evidence="2 3">Marseille-Q2903</strain>
    </source>
</reference>
<sequence>MDMTEGTILVATADREDLLLAAGGAEVVRVRALTGLGEQLVRAELQLLASLEVAGVRAAPAVLEIEDDGYLREAGNPVGPGSTDGPRAAQGRRRALETAPGTQERQYLARAREDLDALVTALHDRGWVLGASP</sequence>
<evidence type="ECO:0000256" key="1">
    <source>
        <dbReference type="SAM" id="MobiDB-lite"/>
    </source>
</evidence>
<keyword evidence="3" id="KW-1185">Reference proteome</keyword>
<dbReference type="Proteomes" id="UP000644727">
    <property type="component" value="Unassembled WGS sequence"/>
</dbReference>
<name>A0ABR9W1U7_9MICO</name>
<dbReference type="EMBL" id="JADEYR010000007">
    <property type="protein sequence ID" value="MBE9404118.1"/>
    <property type="molecule type" value="Genomic_DNA"/>
</dbReference>
<evidence type="ECO:0000313" key="3">
    <source>
        <dbReference type="Proteomes" id="UP000644727"/>
    </source>
</evidence>
<feature type="region of interest" description="Disordered" evidence="1">
    <location>
        <begin position="71"/>
        <end position="104"/>
    </location>
</feature>
<feature type="non-terminal residue" evidence="2">
    <location>
        <position position="133"/>
    </location>
</feature>
<comment type="caution">
    <text evidence="2">The sequence shown here is derived from an EMBL/GenBank/DDBJ whole genome shotgun (WGS) entry which is preliminary data.</text>
</comment>
<protein>
    <submittedName>
        <fullName evidence="2">Uncharacterized protein</fullName>
    </submittedName>
</protein>
<organism evidence="2 3">
    <name type="scientific">Brachybacterium epidermidis</name>
    <dbReference type="NCBI Taxonomy" id="2781983"/>
    <lineage>
        <taxon>Bacteria</taxon>
        <taxon>Bacillati</taxon>
        <taxon>Actinomycetota</taxon>
        <taxon>Actinomycetes</taxon>
        <taxon>Micrococcales</taxon>
        <taxon>Dermabacteraceae</taxon>
        <taxon>Brachybacterium</taxon>
    </lineage>
</organism>
<evidence type="ECO:0000313" key="2">
    <source>
        <dbReference type="EMBL" id="MBE9404118.1"/>
    </source>
</evidence>
<dbReference type="RefSeq" id="WP_193865871.1">
    <property type="nucleotide sequence ID" value="NZ_JADEYR010000007.1"/>
</dbReference>
<accession>A0ABR9W1U7</accession>